<comment type="subcellular location">
    <subcellularLocation>
        <location evidence="1 6">Cell membrane</location>
        <topology evidence="1 6">Multi-pass membrane protein</topology>
    </subcellularLocation>
</comment>
<proteinExistence type="inferred from homology"/>
<comment type="similarity">
    <text evidence="6">Belongs to the TVP38/TMEM64 family.</text>
</comment>
<accession>A0A147K6W5</accession>
<keyword evidence="2 6" id="KW-1003">Cell membrane</keyword>
<keyword evidence="5 6" id="KW-0472">Membrane</keyword>
<evidence type="ECO:0000256" key="1">
    <source>
        <dbReference type="ARBA" id="ARBA00004651"/>
    </source>
</evidence>
<dbReference type="InterPro" id="IPR015414">
    <property type="entry name" value="TMEM64"/>
</dbReference>
<dbReference type="STRING" id="1150625.Q75_11345"/>
<keyword evidence="3 6" id="KW-0812">Transmembrane</keyword>
<evidence type="ECO:0000256" key="2">
    <source>
        <dbReference type="ARBA" id="ARBA00022475"/>
    </source>
</evidence>
<comment type="caution">
    <text evidence="8">The sequence shown here is derived from an EMBL/GenBank/DDBJ whole genome shotgun (WGS) entry which is preliminary data.</text>
</comment>
<feature type="domain" description="VTT" evidence="7">
    <location>
        <begin position="28"/>
        <end position="142"/>
    </location>
</feature>
<feature type="transmembrane region" description="Helical" evidence="6">
    <location>
        <begin position="146"/>
        <end position="166"/>
    </location>
</feature>
<keyword evidence="9" id="KW-1185">Reference proteome</keyword>
<dbReference type="EMBL" id="LDYG01000033">
    <property type="protein sequence ID" value="KUP05779.1"/>
    <property type="molecule type" value="Genomic_DNA"/>
</dbReference>
<dbReference type="PATRIC" id="fig|1150625.3.peg.2414"/>
<evidence type="ECO:0000256" key="3">
    <source>
        <dbReference type="ARBA" id="ARBA00022692"/>
    </source>
</evidence>
<feature type="transmembrane region" description="Helical" evidence="6">
    <location>
        <begin position="12"/>
        <end position="41"/>
    </location>
</feature>
<evidence type="ECO:0000313" key="9">
    <source>
        <dbReference type="Proteomes" id="UP000074108"/>
    </source>
</evidence>
<evidence type="ECO:0000313" key="8">
    <source>
        <dbReference type="EMBL" id="KUP05779.1"/>
    </source>
</evidence>
<dbReference type="PANTHER" id="PTHR12677:SF49">
    <property type="entry name" value="TVP38_TMEM64 FAMILY MEMBRANE PROTEIN"/>
    <property type="match status" value="1"/>
</dbReference>
<sequence>MISFTQSIGWIAPLFFIVLHLVRPMLFIPIVLICIPGGILFGPVLGSLYSLIGLTLSSCLFYGLLNRFGYIQNRFRRLRKRWFGEHRSLNVKQITILKLIPFMHYQLLTFFLMERSSSFKDYVIKTIWSNIPLVLVYTLIGRSISTLSPLATVVFVLLLLIISYYIREKYEVMKLRDFVSKKQVDRVEKKVRMREFI</sequence>
<feature type="transmembrane region" description="Helical" evidence="6">
    <location>
        <begin position="47"/>
        <end position="70"/>
    </location>
</feature>
<dbReference type="Pfam" id="PF09335">
    <property type="entry name" value="VTT_dom"/>
    <property type="match status" value="1"/>
</dbReference>
<name>A0A147K6W5_9BACI</name>
<dbReference type="Proteomes" id="UP000074108">
    <property type="component" value="Unassembled WGS sequence"/>
</dbReference>
<protein>
    <recommendedName>
        <fullName evidence="6">TVP38/TMEM64 family membrane protein</fullName>
    </recommendedName>
</protein>
<evidence type="ECO:0000256" key="5">
    <source>
        <dbReference type="ARBA" id="ARBA00023136"/>
    </source>
</evidence>
<dbReference type="GO" id="GO:0005886">
    <property type="term" value="C:plasma membrane"/>
    <property type="evidence" value="ECO:0007669"/>
    <property type="project" value="UniProtKB-SubCell"/>
</dbReference>
<dbReference type="AlphaFoldDB" id="A0A147K6W5"/>
<evidence type="ECO:0000256" key="4">
    <source>
        <dbReference type="ARBA" id="ARBA00022989"/>
    </source>
</evidence>
<dbReference type="PANTHER" id="PTHR12677">
    <property type="entry name" value="GOLGI APPARATUS MEMBRANE PROTEIN TVP38-RELATED"/>
    <property type="match status" value="1"/>
</dbReference>
<dbReference type="InterPro" id="IPR032816">
    <property type="entry name" value="VTT_dom"/>
</dbReference>
<evidence type="ECO:0000256" key="6">
    <source>
        <dbReference type="RuleBase" id="RU366058"/>
    </source>
</evidence>
<reference evidence="8 9" key="1">
    <citation type="journal article" date="2016" name="Front. Microbiol.">
        <title>Microevolution Analysis of Bacillus coahuilensis Unveils Differences in Phosphorus Acquisition Strategies and Their Regulation.</title>
        <authorList>
            <person name="Gomez-Lunar Z."/>
            <person name="Hernandez-Gonzalez I."/>
            <person name="Rodriguez-Torres M.D."/>
            <person name="Souza V."/>
            <person name="Olmedo-Alvarez G."/>
        </authorList>
    </citation>
    <scope>NUCLEOTIDE SEQUENCE [LARGE SCALE GENOMIC DNA]</scope>
    <source>
        <strain evidence="9">p1.1.43</strain>
    </source>
</reference>
<gene>
    <name evidence="8" type="ORF">Q75_11345</name>
</gene>
<keyword evidence="4 6" id="KW-1133">Transmembrane helix</keyword>
<feature type="transmembrane region" description="Helical" evidence="6">
    <location>
        <begin position="122"/>
        <end position="140"/>
    </location>
</feature>
<organism evidence="8 9">
    <name type="scientific">Bacillus coahuilensis p1.1.43</name>
    <dbReference type="NCBI Taxonomy" id="1150625"/>
    <lineage>
        <taxon>Bacteria</taxon>
        <taxon>Bacillati</taxon>
        <taxon>Bacillota</taxon>
        <taxon>Bacilli</taxon>
        <taxon>Bacillales</taxon>
        <taxon>Bacillaceae</taxon>
        <taxon>Bacillus</taxon>
    </lineage>
</organism>
<evidence type="ECO:0000259" key="7">
    <source>
        <dbReference type="Pfam" id="PF09335"/>
    </source>
</evidence>
<comment type="caution">
    <text evidence="6">Lacks conserved residue(s) required for the propagation of feature annotation.</text>
</comment>